<reference evidence="1 2" key="1">
    <citation type="journal article" date="2023" name="Plants (Basel)">
        <title>Bridging the Gap: Combining Genomics and Transcriptomics Approaches to Understand Stylosanthes scabra, an Orphan Legume from the Brazilian Caatinga.</title>
        <authorList>
            <person name="Ferreira-Neto J.R.C."/>
            <person name="da Silva M.D."/>
            <person name="Binneck E."/>
            <person name="de Melo N.F."/>
            <person name="da Silva R.H."/>
            <person name="de Melo A.L.T.M."/>
            <person name="Pandolfi V."/>
            <person name="Bustamante F.O."/>
            <person name="Brasileiro-Vidal A.C."/>
            <person name="Benko-Iseppon A.M."/>
        </authorList>
    </citation>
    <scope>NUCLEOTIDE SEQUENCE [LARGE SCALE GENOMIC DNA]</scope>
    <source>
        <tissue evidence="1">Leaves</tissue>
    </source>
</reference>
<keyword evidence="2" id="KW-1185">Reference proteome</keyword>
<dbReference type="Proteomes" id="UP001341840">
    <property type="component" value="Unassembled WGS sequence"/>
</dbReference>
<name>A0ABU6TG61_9FABA</name>
<proteinExistence type="predicted"/>
<evidence type="ECO:0000313" key="1">
    <source>
        <dbReference type="EMBL" id="MED6147697.1"/>
    </source>
</evidence>
<evidence type="ECO:0000313" key="2">
    <source>
        <dbReference type="Proteomes" id="UP001341840"/>
    </source>
</evidence>
<organism evidence="1 2">
    <name type="scientific">Stylosanthes scabra</name>
    <dbReference type="NCBI Taxonomy" id="79078"/>
    <lineage>
        <taxon>Eukaryota</taxon>
        <taxon>Viridiplantae</taxon>
        <taxon>Streptophyta</taxon>
        <taxon>Embryophyta</taxon>
        <taxon>Tracheophyta</taxon>
        <taxon>Spermatophyta</taxon>
        <taxon>Magnoliopsida</taxon>
        <taxon>eudicotyledons</taxon>
        <taxon>Gunneridae</taxon>
        <taxon>Pentapetalae</taxon>
        <taxon>rosids</taxon>
        <taxon>fabids</taxon>
        <taxon>Fabales</taxon>
        <taxon>Fabaceae</taxon>
        <taxon>Papilionoideae</taxon>
        <taxon>50 kb inversion clade</taxon>
        <taxon>dalbergioids sensu lato</taxon>
        <taxon>Dalbergieae</taxon>
        <taxon>Pterocarpus clade</taxon>
        <taxon>Stylosanthes</taxon>
    </lineage>
</organism>
<gene>
    <name evidence="1" type="ORF">PIB30_046230</name>
</gene>
<comment type="caution">
    <text evidence="1">The sequence shown here is derived from an EMBL/GenBank/DDBJ whole genome shotgun (WGS) entry which is preliminary data.</text>
</comment>
<protein>
    <submittedName>
        <fullName evidence="1">Uncharacterized protein</fullName>
    </submittedName>
</protein>
<sequence length="216" mass="25224">MGSGVISYKDEKREKFDDFDMRADVELGTFKIRCYHFDAEAFVHPFHSVRVDHDSSSRDSVRGVEGAKELVMPELLSDSYRQVHRIVSSNKKGPKPMNDAHASVGNSFCHPKIGWAKDTTKRELEGWNPQSRKRMLARKISRKRFLLHLPCLWTSMLKKDYIRYIEELRRRLELPPLRSRQVSAPDLPRRQMIDSLTVITLQVMISLEFGNRHCRV</sequence>
<dbReference type="EMBL" id="JASCZI010090908">
    <property type="protein sequence ID" value="MED6147697.1"/>
    <property type="molecule type" value="Genomic_DNA"/>
</dbReference>
<accession>A0ABU6TG61</accession>